<dbReference type="EMBL" id="BAAAFG010000015">
    <property type="protein sequence ID" value="GAA0872955.1"/>
    <property type="molecule type" value="Genomic_DNA"/>
</dbReference>
<comment type="caution">
    <text evidence="1">The sequence shown here is derived from an EMBL/GenBank/DDBJ whole genome shotgun (WGS) entry which is preliminary data.</text>
</comment>
<keyword evidence="2" id="KW-1185">Reference proteome</keyword>
<evidence type="ECO:0000313" key="1">
    <source>
        <dbReference type="EMBL" id="GAA0872955.1"/>
    </source>
</evidence>
<dbReference type="InterPro" id="IPR021457">
    <property type="entry name" value="DUF3108"/>
</dbReference>
<name>A0ABP3XWX9_9FLAO</name>
<organism evidence="1 2">
    <name type="scientific">Gangjinia marincola</name>
    <dbReference type="NCBI Taxonomy" id="578463"/>
    <lineage>
        <taxon>Bacteria</taxon>
        <taxon>Pseudomonadati</taxon>
        <taxon>Bacteroidota</taxon>
        <taxon>Flavobacteriia</taxon>
        <taxon>Flavobacteriales</taxon>
        <taxon>Flavobacteriaceae</taxon>
        <taxon>Gangjinia</taxon>
    </lineage>
</organism>
<protein>
    <submittedName>
        <fullName evidence="1">DUF3108 domain-containing protein</fullName>
    </submittedName>
</protein>
<gene>
    <name evidence="1" type="ORF">GCM10009117_21020</name>
</gene>
<proteinExistence type="predicted"/>
<sequence>MKKFFLVVLAFAPILSATRDVPEAYESGEWFKFRIHYGWFNASYATLEVKDKIFNNQPVHHVLGKGKSTGLLDLFFKVDDRYETYIHKETNQPIRFIRKINEGGYIKNRQIDFDHSAKTALVIDKKRNTEKTFTISDNVQDMLSAFYYLRNRIDITNLTKGEEHNINLFFDDENYVFRTKFLGKETIKTNFGKIKCLKFRPYVQAGRVFKEQESVTFYVSDDKNKMPVKIEAKLAVGSLEADLIGFKGLKNPFVKQVD</sequence>
<dbReference type="Proteomes" id="UP001500507">
    <property type="component" value="Unassembled WGS sequence"/>
</dbReference>
<dbReference type="Pfam" id="PF11306">
    <property type="entry name" value="DUF3108"/>
    <property type="match status" value="1"/>
</dbReference>
<dbReference type="RefSeq" id="WP_343767225.1">
    <property type="nucleotide sequence ID" value="NZ_BAAAFG010000015.1"/>
</dbReference>
<evidence type="ECO:0000313" key="2">
    <source>
        <dbReference type="Proteomes" id="UP001500507"/>
    </source>
</evidence>
<reference evidence="2" key="1">
    <citation type="journal article" date="2019" name="Int. J. Syst. Evol. Microbiol.">
        <title>The Global Catalogue of Microorganisms (GCM) 10K type strain sequencing project: providing services to taxonomists for standard genome sequencing and annotation.</title>
        <authorList>
            <consortium name="The Broad Institute Genomics Platform"/>
            <consortium name="The Broad Institute Genome Sequencing Center for Infectious Disease"/>
            <person name="Wu L."/>
            <person name="Ma J."/>
        </authorList>
    </citation>
    <scope>NUCLEOTIDE SEQUENCE [LARGE SCALE GENOMIC DNA]</scope>
    <source>
        <strain evidence="2">JCM 16082</strain>
    </source>
</reference>
<accession>A0ABP3XWX9</accession>